<accession>A0A379CA49</accession>
<sequence>MKLSKIAISLIAVVGVVQIGGAWYTGTQAEEYYENLIAEVNKEFKKAIPHDIKLKIQNQKFERHFFNSDFSYDLVLTTPEGETYKFKGQDKLNHGPLPLDRLVKGKLLPVMANIEGSLLAVENTQNIFKDNIALTSQMNVNYDRSYEGNLTINPAKTDNFETEKTTVVFDFDKNNIGDLNLKNQSITFNYPNSVKGTLKEIEYNATTVSDQYPNLELGDYVFNVKEFQLTSPEQEVFVIKDIKSIGKNRVDSEEYLGNADIEMDLVIQKNGISQDLGKMALNIDLKGNAEAWDIATEHFDDESSDNPLNDEYIIEAISKGLTFNINELSLKNGQGKSGLKLVLNADKFDPELVQSQQDILTILKQSALDVNLNIPAFQLMFKQKALLDKKTEQEANDFAKVAIEKLISDAKQSEIAIVDDKNINVKLAIDNGKVMLNERELSDQEIQQFLFILAFGLMSIPH</sequence>
<reference evidence="1 2" key="1">
    <citation type="submission" date="2018-06" db="EMBL/GenBank/DDBJ databases">
        <authorList>
            <consortium name="Pathogen Informatics"/>
            <person name="Doyle S."/>
        </authorList>
    </citation>
    <scope>NUCLEOTIDE SEQUENCE [LARGE SCALE GENOMIC DNA]</scope>
    <source>
        <strain evidence="1 2">NCTC12872</strain>
    </source>
</reference>
<dbReference type="AlphaFoldDB" id="A0A379CA49"/>
<dbReference type="RefSeq" id="WP_115315131.1">
    <property type="nucleotide sequence ID" value="NZ_LWIF01000001.1"/>
</dbReference>
<organism evidence="1 2">
    <name type="scientific">Phocoenobacter uteri</name>
    <dbReference type="NCBI Taxonomy" id="146806"/>
    <lineage>
        <taxon>Bacteria</taxon>
        <taxon>Pseudomonadati</taxon>
        <taxon>Pseudomonadota</taxon>
        <taxon>Gammaproteobacteria</taxon>
        <taxon>Pasteurellales</taxon>
        <taxon>Pasteurellaceae</taxon>
        <taxon>Phocoenobacter</taxon>
    </lineage>
</organism>
<name>A0A379CA49_9PAST</name>
<proteinExistence type="predicted"/>
<protein>
    <submittedName>
        <fullName evidence="1">Bacterial protein of uncharacterized function (DUF945)</fullName>
    </submittedName>
</protein>
<dbReference type="OrthoDB" id="5444681at2"/>
<gene>
    <name evidence="1" type="primary">ydgA</name>
    <name evidence="1" type="ORF">NCTC12872_00579</name>
</gene>
<keyword evidence="2" id="KW-1185">Reference proteome</keyword>
<dbReference type="Proteomes" id="UP000255417">
    <property type="component" value="Unassembled WGS sequence"/>
</dbReference>
<evidence type="ECO:0000313" key="2">
    <source>
        <dbReference type="Proteomes" id="UP000255417"/>
    </source>
</evidence>
<evidence type="ECO:0000313" key="1">
    <source>
        <dbReference type="EMBL" id="SUB58615.1"/>
    </source>
</evidence>
<dbReference type="EMBL" id="UGTA01000001">
    <property type="protein sequence ID" value="SUB58615.1"/>
    <property type="molecule type" value="Genomic_DNA"/>
</dbReference>
<dbReference type="Pfam" id="PF06097">
    <property type="entry name" value="DUF945"/>
    <property type="match status" value="1"/>
</dbReference>
<dbReference type="InterPro" id="IPR010352">
    <property type="entry name" value="DUF945"/>
</dbReference>